<dbReference type="AlphaFoldDB" id="A0A1L1PUY2"/>
<dbReference type="GO" id="GO:0032259">
    <property type="term" value="P:methylation"/>
    <property type="evidence" value="ECO:0007669"/>
    <property type="project" value="UniProtKB-KW"/>
</dbReference>
<dbReference type="SUPFAM" id="SSF53335">
    <property type="entry name" value="S-adenosyl-L-methionine-dependent methyltransferases"/>
    <property type="match status" value="1"/>
</dbReference>
<dbReference type="EMBL" id="CCAE010000036">
    <property type="protein sequence ID" value="CDN89125.1"/>
    <property type="molecule type" value="Genomic_DNA"/>
</dbReference>
<gene>
    <name evidence="2" type="ORF">BN948_03562</name>
</gene>
<sequence>MSRRPLGERLRKAWDDPRAVGVKLLQGAIDSLRGYSYDFDKNGERRLLEVLSALPVNTVFDVGANVGDWSLAAARALPAADIHCFELSPRTFETLSARVQGPRFHLNNCGMGRESGSVGFKDYGENSTVNTLLTTATYHDARLSAVTSTARIVSGDDYCRERGIQAIDLLKIDVEGADHWVLEGFTPQLRAKAIRVVQFEYGYTHGDAKFLMRDFHELFAGHGYSVGRLSRRGVAFAPWNYKMNDFRSGPNYVAVRQNDAEILRLLERFH</sequence>
<reference evidence="3" key="1">
    <citation type="submission" date="2014-02" db="EMBL/GenBank/DDBJ databases">
        <authorList>
            <person name="Gan H."/>
        </authorList>
    </citation>
    <scope>NUCLEOTIDE SEQUENCE [LARGE SCALE GENOMIC DNA]</scope>
    <source>
        <strain evidence="3">S1</strain>
    </source>
</reference>
<proteinExistence type="predicted"/>
<dbReference type="PANTHER" id="PTHR36973:SF4">
    <property type="entry name" value="NODULATION PROTEIN"/>
    <property type="match status" value="1"/>
</dbReference>
<protein>
    <submittedName>
        <fullName evidence="2">Methyltransferase, FkbM family</fullName>
    </submittedName>
</protein>
<dbReference type="GO" id="GO:0008171">
    <property type="term" value="F:O-methyltransferase activity"/>
    <property type="evidence" value="ECO:0007669"/>
    <property type="project" value="TreeGrafter"/>
</dbReference>
<dbReference type="Gene3D" id="3.40.50.150">
    <property type="entry name" value="Vaccinia Virus protein VP39"/>
    <property type="match status" value="1"/>
</dbReference>
<evidence type="ECO:0000313" key="2">
    <source>
        <dbReference type="EMBL" id="CDN89125.1"/>
    </source>
</evidence>
<name>A0A1L1PUY2_HYDIT</name>
<dbReference type="Pfam" id="PF05050">
    <property type="entry name" value="Methyltransf_21"/>
    <property type="match status" value="1"/>
</dbReference>
<dbReference type="InterPro" id="IPR053188">
    <property type="entry name" value="FkbM_Methyltransferase"/>
</dbReference>
<dbReference type="InterPro" id="IPR029063">
    <property type="entry name" value="SAM-dependent_MTases_sf"/>
</dbReference>
<organism evidence="2 3">
    <name type="scientific">Hydrogenophaga intermedia</name>
    <dbReference type="NCBI Taxonomy" id="65786"/>
    <lineage>
        <taxon>Bacteria</taxon>
        <taxon>Pseudomonadati</taxon>
        <taxon>Pseudomonadota</taxon>
        <taxon>Betaproteobacteria</taxon>
        <taxon>Burkholderiales</taxon>
        <taxon>Comamonadaceae</taxon>
        <taxon>Hydrogenophaga</taxon>
    </lineage>
</organism>
<accession>A0A1L1PUY2</accession>
<dbReference type="NCBIfam" id="TIGR01444">
    <property type="entry name" value="fkbM_fam"/>
    <property type="match status" value="1"/>
</dbReference>
<feature type="domain" description="Methyltransferase FkbM" evidence="1">
    <location>
        <begin position="61"/>
        <end position="225"/>
    </location>
</feature>
<dbReference type="RefSeq" id="WP_035623038.1">
    <property type="nucleotide sequence ID" value="NZ_CCAE010000036.1"/>
</dbReference>
<dbReference type="Proteomes" id="UP000028878">
    <property type="component" value="Unassembled WGS sequence"/>
</dbReference>
<dbReference type="InterPro" id="IPR006342">
    <property type="entry name" value="FkbM_mtfrase"/>
</dbReference>
<keyword evidence="3" id="KW-1185">Reference proteome</keyword>
<evidence type="ECO:0000313" key="3">
    <source>
        <dbReference type="Proteomes" id="UP000028878"/>
    </source>
</evidence>
<keyword evidence="2" id="KW-0808">Transferase</keyword>
<keyword evidence="2" id="KW-0489">Methyltransferase</keyword>
<dbReference type="PANTHER" id="PTHR36973">
    <property type="entry name" value="SLL1456 PROTEIN-RELATED"/>
    <property type="match status" value="1"/>
</dbReference>
<evidence type="ECO:0000259" key="1">
    <source>
        <dbReference type="Pfam" id="PF05050"/>
    </source>
</evidence>
<reference evidence="3" key="2">
    <citation type="submission" date="2014-11" db="EMBL/GenBank/DDBJ databases">
        <title>Draft genome sequence of Hydrogenophaga intermedia S1.</title>
        <authorList>
            <person name="Gan H.M."/>
            <person name="Chew T.H."/>
            <person name="Stolz A."/>
        </authorList>
    </citation>
    <scope>NUCLEOTIDE SEQUENCE [LARGE SCALE GENOMIC DNA]</scope>
    <source>
        <strain evidence="3">S1</strain>
    </source>
</reference>